<evidence type="ECO:0000313" key="2">
    <source>
        <dbReference type="EMBL" id="SFN49584.1"/>
    </source>
</evidence>
<feature type="transmembrane region" description="Helical" evidence="1">
    <location>
        <begin position="102"/>
        <end position="126"/>
    </location>
</feature>
<feature type="transmembrane region" description="Helical" evidence="1">
    <location>
        <begin position="71"/>
        <end position="90"/>
    </location>
</feature>
<feature type="transmembrane region" description="Helical" evidence="1">
    <location>
        <begin position="44"/>
        <end position="64"/>
    </location>
</feature>
<keyword evidence="1" id="KW-1133">Transmembrane helix</keyword>
<keyword evidence="1" id="KW-0812">Transmembrane</keyword>
<dbReference type="Proteomes" id="UP000199036">
    <property type="component" value="Unassembled WGS sequence"/>
</dbReference>
<gene>
    <name evidence="2" type="ORF">SAMN05421741_10675</name>
</gene>
<organism evidence="2 3">
    <name type="scientific">Paenimyroides ummariense</name>
    <dbReference type="NCBI Taxonomy" id="913024"/>
    <lineage>
        <taxon>Bacteria</taxon>
        <taxon>Pseudomonadati</taxon>
        <taxon>Bacteroidota</taxon>
        <taxon>Flavobacteriia</taxon>
        <taxon>Flavobacteriales</taxon>
        <taxon>Flavobacteriaceae</taxon>
        <taxon>Paenimyroides</taxon>
    </lineage>
</organism>
<proteinExistence type="predicted"/>
<dbReference type="OrthoDB" id="1356182at2"/>
<evidence type="ECO:0000256" key="1">
    <source>
        <dbReference type="SAM" id="Phobius"/>
    </source>
</evidence>
<evidence type="ECO:0000313" key="3">
    <source>
        <dbReference type="Proteomes" id="UP000199036"/>
    </source>
</evidence>
<dbReference type="AlphaFoldDB" id="A0A1I4ZH42"/>
<dbReference type="RefSeq" id="WP_091520801.1">
    <property type="nucleotide sequence ID" value="NZ_FOVI01000006.1"/>
</dbReference>
<name>A0A1I4ZH42_9FLAO</name>
<keyword evidence="1" id="KW-0472">Membrane</keyword>
<dbReference type="EMBL" id="FOVI01000006">
    <property type="protein sequence ID" value="SFN49584.1"/>
    <property type="molecule type" value="Genomic_DNA"/>
</dbReference>
<dbReference type="STRING" id="913024.SAMN05421741_10675"/>
<accession>A0A1I4ZH42</accession>
<protein>
    <submittedName>
        <fullName evidence="2">Uncharacterized protein</fullName>
    </submittedName>
</protein>
<reference evidence="3" key="1">
    <citation type="submission" date="2016-10" db="EMBL/GenBank/DDBJ databases">
        <authorList>
            <person name="Varghese N."/>
            <person name="Submissions S."/>
        </authorList>
    </citation>
    <scope>NUCLEOTIDE SEQUENCE [LARGE SCALE GENOMIC DNA]</scope>
    <source>
        <strain evidence="3">DS-12</strain>
    </source>
</reference>
<keyword evidence="3" id="KW-1185">Reference proteome</keyword>
<sequence>MGKALAFIGQLAILALVSFGLHFLLQSITKHLPLWDTAYMQLWQIYALQFLLSALLIFAVVGIGKSMPQNLGFIFLGFLTLKLVINYFAISSALKTSAADDFFKYNFLAVFFLFMFFDVYVTYRVLNQSHSSENK</sequence>